<keyword evidence="11" id="KW-1185">Reference proteome</keyword>
<dbReference type="Pfam" id="PF00004">
    <property type="entry name" value="AAA"/>
    <property type="match status" value="2"/>
</dbReference>
<keyword evidence="4" id="KW-0963">Cytoplasm</keyword>
<evidence type="ECO:0000256" key="3">
    <source>
        <dbReference type="ARBA" id="ARBA00009347"/>
    </source>
</evidence>
<dbReference type="SMART" id="SM00382">
    <property type="entry name" value="AAA"/>
    <property type="match status" value="2"/>
</dbReference>
<dbReference type="InterPro" id="IPR009075">
    <property type="entry name" value="AcylCo_DH/oxidase_C"/>
</dbReference>
<dbReference type="PROSITE" id="PS00674">
    <property type="entry name" value="AAA"/>
    <property type="match status" value="2"/>
</dbReference>
<dbReference type="InterPro" id="IPR037069">
    <property type="entry name" value="AcylCoA_DH/ox_N_sf"/>
</dbReference>
<dbReference type="InterPro" id="IPR006091">
    <property type="entry name" value="Acyl-CoA_Oxase/DH_mid-dom"/>
</dbReference>
<dbReference type="Gene3D" id="3.40.50.300">
    <property type="entry name" value="P-loop containing nucleotide triphosphate hydrolases"/>
    <property type="match status" value="2"/>
</dbReference>
<dbReference type="InterPro" id="IPR046373">
    <property type="entry name" value="Acyl-CoA_Oxase/DH_mid-dom_sf"/>
</dbReference>
<gene>
    <name evidence="10" type="ORF">AX774_g5740</name>
</gene>
<feature type="domain" description="AAA+ ATPase" evidence="9">
    <location>
        <begin position="868"/>
        <end position="1006"/>
    </location>
</feature>
<dbReference type="InterPro" id="IPR027417">
    <property type="entry name" value="P-loop_NTPase"/>
</dbReference>
<dbReference type="AlphaFoldDB" id="A0A1R1PIH6"/>
<comment type="cofactor">
    <cofactor evidence="1">
        <name>FAD</name>
        <dbReference type="ChEBI" id="CHEBI:57692"/>
    </cofactor>
</comment>
<dbReference type="Gene3D" id="1.10.540.10">
    <property type="entry name" value="Acyl-CoA dehydrogenase/oxidase, N-terminal domain"/>
    <property type="match status" value="1"/>
</dbReference>
<accession>A0A1R1PIH6</accession>
<dbReference type="InterPro" id="IPR013786">
    <property type="entry name" value="AcylCoA_DH/ox_N"/>
</dbReference>
<dbReference type="GO" id="GO:0016627">
    <property type="term" value="F:oxidoreductase activity, acting on the CH-CH group of donors"/>
    <property type="evidence" value="ECO:0007669"/>
    <property type="project" value="InterPro"/>
</dbReference>
<comment type="caution">
    <text evidence="10">The sequence shown here is derived from an EMBL/GenBank/DDBJ whole genome shotgun (WGS) entry which is preliminary data.</text>
</comment>
<dbReference type="FunFam" id="3.40.50.300:FF:000567">
    <property type="entry name" value="ATPase, AAA family protein"/>
    <property type="match status" value="1"/>
</dbReference>
<dbReference type="SUPFAM" id="SSF52540">
    <property type="entry name" value="P-loop containing nucleoside triphosphate hydrolases"/>
    <property type="match status" value="2"/>
</dbReference>
<proteinExistence type="inferred from homology"/>
<dbReference type="InterPro" id="IPR003960">
    <property type="entry name" value="ATPase_AAA_CS"/>
</dbReference>
<protein>
    <submittedName>
        <fullName evidence="10">Spermatogenesis-associated protein 5</fullName>
    </submittedName>
</protein>
<dbReference type="InterPro" id="IPR003959">
    <property type="entry name" value="ATPase_AAA_core"/>
</dbReference>
<evidence type="ECO:0000256" key="5">
    <source>
        <dbReference type="ARBA" id="ARBA00022630"/>
    </source>
</evidence>
<dbReference type="Pfam" id="PF02770">
    <property type="entry name" value="Acyl-CoA_dh_M"/>
    <property type="match status" value="1"/>
</dbReference>
<dbReference type="GO" id="GO:0005737">
    <property type="term" value="C:cytoplasm"/>
    <property type="evidence" value="ECO:0007669"/>
    <property type="project" value="UniProtKB-SubCell"/>
</dbReference>
<dbReference type="Gene3D" id="1.20.140.10">
    <property type="entry name" value="Butyryl-CoA Dehydrogenase, subunit A, domain 3"/>
    <property type="match status" value="1"/>
</dbReference>
<evidence type="ECO:0000259" key="9">
    <source>
        <dbReference type="SMART" id="SM00382"/>
    </source>
</evidence>
<keyword evidence="6" id="KW-0547">Nucleotide-binding</keyword>
<feature type="domain" description="AAA+ ATPase" evidence="9">
    <location>
        <begin position="601"/>
        <end position="739"/>
    </location>
</feature>
<dbReference type="Proteomes" id="UP000188320">
    <property type="component" value="Unassembled WGS sequence"/>
</dbReference>
<evidence type="ECO:0000256" key="6">
    <source>
        <dbReference type="ARBA" id="ARBA00022741"/>
    </source>
</evidence>
<evidence type="ECO:0000313" key="10">
    <source>
        <dbReference type="EMBL" id="OMH80815.1"/>
    </source>
</evidence>
<evidence type="ECO:0000256" key="8">
    <source>
        <dbReference type="ARBA" id="ARBA00022840"/>
    </source>
</evidence>
<dbReference type="InterPro" id="IPR036250">
    <property type="entry name" value="AcylCo_DH-like_C"/>
</dbReference>
<keyword evidence="5" id="KW-0285">Flavoprotein</keyword>
<dbReference type="Pfam" id="PF02771">
    <property type="entry name" value="Acyl-CoA_dh_N"/>
    <property type="match status" value="1"/>
</dbReference>
<dbReference type="Pfam" id="PF00441">
    <property type="entry name" value="Acyl-CoA_dh_1"/>
    <property type="match status" value="1"/>
</dbReference>
<dbReference type="Gene3D" id="1.10.8.60">
    <property type="match status" value="2"/>
</dbReference>
<dbReference type="GO" id="GO:0050660">
    <property type="term" value="F:flavin adenine dinucleotide binding"/>
    <property type="evidence" value="ECO:0007669"/>
    <property type="project" value="InterPro"/>
</dbReference>
<dbReference type="SUPFAM" id="SSF47203">
    <property type="entry name" value="Acyl-CoA dehydrogenase C-terminal domain-like"/>
    <property type="match status" value="1"/>
</dbReference>
<dbReference type="InterPro" id="IPR041569">
    <property type="entry name" value="AAA_lid_3"/>
</dbReference>
<name>A0A1R1PIH6_ZANCU</name>
<dbReference type="GO" id="GO:0016887">
    <property type="term" value="F:ATP hydrolysis activity"/>
    <property type="evidence" value="ECO:0007669"/>
    <property type="project" value="InterPro"/>
</dbReference>
<dbReference type="EMBL" id="LSSK01001071">
    <property type="protein sequence ID" value="OMH80815.1"/>
    <property type="molecule type" value="Genomic_DNA"/>
</dbReference>
<comment type="similarity">
    <text evidence="3">Belongs to the acyl-CoA dehydrogenase family.</text>
</comment>
<dbReference type="OrthoDB" id="27435at2759"/>
<dbReference type="InterPro" id="IPR009100">
    <property type="entry name" value="AcylCoA_DH/oxidase_NM_dom_sf"/>
</dbReference>
<keyword evidence="8" id="KW-0067">ATP-binding</keyword>
<dbReference type="CDD" id="cd19511">
    <property type="entry name" value="RecA-like_CDC48_r2-like"/>
    <property type="match status" value="1"/>
</dbReference>
<sequence>MATTSTPPPPPLSPRVVKMLDVLKKFVEEDCIPNEQRYKRELGVGAERWEKIPPVMAELKAKAKRLGLWNLFLPKEYKESPGLTNYEYSHLCEIMGRSGYLASVATNCSAPDTGNMEVLAKYGNQQQKDKWLTPLMNGEIRSAFAMTEPAVASSDAVNIDCRLTQTQGGYIVNGRKWWISGSSNPETRIFIVMVRSGGSTSTELKNDYVEDGIKQIHNQHSVVVVPVDSPGVRIVRVLPVFGYDGAPKGHSEVEFNNVFIPKENMILGEGRGFEIVQGRLGPGRIHHAMRTIGVAERALDTMLGRVISRKVQNKPLAENRVILEWIAKSRIEIDVARHLVLDAAHKIDLYGAAKAKKEIAMAKVYAPSAALKVIDRAIQAHGAMGVGPDTPLASMYANTRTLRIADGPDEVHLFQLGRSEGEERYGGVAWPSFTAKPKEIQLNGIIRSNLKCKIGEKVKVGSITEKIIVSKTIEVELLDNEQMVLNAKVLERIKEELSKSLRILVWIKRPVLNTNYEFEFSLGGKKLLSKIVSSDELSGYFKIDETTKVLENKLPKKIQQGTKNGGYNRIGGLSKQVEQVREVVELPLLKSEIFEKHGIAPPRGVLLYGPPGTGKSLIAKAVAEETHANVVIVDGTEINNKYYGEAEQKLVKIFEEAAENSPSVIFIDEIDAICPSRDDRNTTQTGKRIVTTLLTLMDGLATANSKVVVIAATNRPSAIDEALRRPGRFDREVEIGVPNESERCEILQVLLANVPNILTDSQFKEISAGLHGFVGADIMALCTEAGVRAIKRHSKSPKPLSELFLTIDDFVVAMPEIKPSSMREIQLDIPNVHWSDIGGQDELKQLLQETVEWPLKHADRLRQMGITPTKGIMLYGPPGCSKTLVAKALATESKLNFIAVKGPELFNKYVGESEKAVKRVFKLARQASPSIIFFDEIDSLSIKRSGSDSGSSVNDRVLSQLLIELDGIDSLTNVIVVAATNRPDIIDPALLRPGRFDHIIYVPPPDYQARCSIFNIQFKKMSINESAVKAEELAHLCDGFSGAEVVSLCQESAICAIDEDFDNECVDIRHFKKALSGFKKRITPEMIEFYKNIFN</sequence>
<evidence type="ECO:0000256" key="1">
    <source>
        <dbReference type="ARBA" id="ARBA00001974"/>
    </source>
</evidence>
<dbReference type="CDD" id="cd19503">
    <property type="entry name" value="RecA-like_CDC48_NLV2_r1-like"/>
    <property type="match status" value="1"/>
</dbReference>
<evidence type="ECO:0000313" key="11">
    <source>
        <dbReference type="Proteomes" id="UP000188320"/>
    </source>
</evidence>
<dbReference type="FunFam" id="3.40.50.300:FF:000012">
    <property type="entry name" value="Transitional endoplasmic reticulum ATPase"/>
    <property type="match status" value="1"/>
</dbReference>
<dbReference type="InterPro" id="IPR003593">
    <property type="entry name" value="AAA+_ATPase"/>
</dbReference>
<evidence type="ECO:0000256" key="2">
    <source>
        <dbReference type="ARBA" id="ARBA00004496"/>
    </source>
</evidence>
<dbReference type="Gene3D" id="2.40.110.10">
    <property type="entry name" value="Butyryl-CoA Dehydrogenase, subunit A, domain 2"/>
    <property type="match status" value="1"/>
</dbReference>
<dbReference type="GO" id="GO:0005524">
    <property type="term" value="F:ATP binding"/>
    <property type="evidence" value="ECO:0007669"/>
    <property type="project" value="UniProtKB-KW"/>
</dbReference>
<keyword evidence="7" id="KW-0274">FAD</keyword>
<dbReference type="Pfam" id="PF17862">
    <property type="entry name" value="AAA_lid_3"/>
    <property type="match status" value="2"/>
</dbReference>
<evidence type="ECO:0000256" key="4">
    <source>
        <dbReference type="ARBA" id="ARBA00022490"/>
    </source>
</evidence>
<dbReference type="SUPFAM" id="SSF56645">
    <property type="entry name" value="Acyl-CoA dehydrogenase NM domain-like"/>
    <property type="match status" value="1"/>
</dbReference>
<dbReference type="InterPro" id="IPR050168">
    <property type="entry name" value="AAA_ATPase_domain"/>
</dbReference>
<dbReference type="PANTHER" id="PTHR23077">
    <property type="entry name" value="AAA-FAMILY ATPASE"/>
    <property type="match status" value="1"/>
</dbReference>
<reference evidence="11" key="1">
    <citation type="submission" date="2017-01" db="EMBL/GenBank/DDBJ databases">
        <authorList>
            <person name="Wang Y."/>
            <person name="White M."/>
            <person name="Kvist S."/>
            <person name="Moncalvo J.-M."/>
        </authorList>
    </citation>
    <scope>NUCLEOTIDE SEQUENCE [LARGE SCALE GENOMIC DNA]</scope>
    <source>
        <strain evidence="11">COL-18-3</strain>
    </source>
</reference>
<evidence type="ECO:0000256" key="7">
    <source>
        <dbReference type="ARBA" id="ARBA00022827"/>
    </source>
</evidence>
<organism evidence="10 11">
    <name type="scientific">Zancudomyces culisetae</name>
    <name type="common">Gut fungus</name>
    <name type="synonym">Smittium culisetae</name>
    <dbReference type="NCBI Taxonomy" id="1213189"/>
    <lineage>
        <taxon>Eukaryota</taxon>
        <taxon>Fungi</taxon>
        <taxon>Fungi incertae sedis</taxon>
        <taxon>Zoopagomycota</taxon>
        <taxon>Kickxellomycotina</taxon>
        <taxon>Harpellomycetes</taxon>
        <taxon>Harpellales</taxon>
        <taxon>Legeriomycetaceae</taxon>
        <taxon>Zancudomyces</taxon>
    </lineage>
</organism>
<dbReference type="PANTHER" id="PTHR23077:SF27">
    <property type="entry name" value="ATPASE FAMILY GENE 2 PROTEIN HOMOLOG A"/>
    <property type="match status" value="1"/>
</dbReference>
<comment type="subcellular location">
    <subcellularLocation>
        <location evidence="2">Cytoplasm</location>
    </subcellularLocation>
</comment>